<keyword evidence="1" id="KW-1133">Transmembrane helix</keyword>
<proteinExistence type="predicted"/>
<feature type="transmembrane region" description="Helical" evidence="1">
    <location>
        <begin position="34"/>
        <end position="53"/>
    </location>
</feature>
<organism evidence="2 3">
    <name type="scientific">Paenibacillus montaniterrae</name>
    <dbReference type="NCBI Taxonomy" id="429341"/>
    <lineage>
        <taxon>Bacteria</taxon>
        <taxon>Bacillati</taxon>
        <taxon>Bacillota</taxon>
        <taxon>Bacilli</taxon>
        <taxon>Bacillales</taxon>
        <taxon>Paenibacillaceae</taxon>
        <taxon>Paenibacillus</taxon>
    </lineage>
</organism>
<comment type="caution">
    <text evidence="2">The sequence shown here is derived from an EMBL/GenBank/DDBJ whole genome shotgun (WGS) entry which is preliminary data.</text>
</comment>
<name>A0A920CY49_9BACL</name>
<evidence type="ECO:0000256" key="1">
    <source>
        <dbReference type="SAM" id="Phobius"/>
    </source>
</evidence>
<dbReference type="AlphaFoldDB" id="A0A920CY49"/>
<accession>A0A920CY49</accession>
<protein>
    <submittedName>
        <fullName evidence="2">Uncharacterized protein</fullName>
    </submittedName>
</protein>
<keyword evidence="1" id="KW-0812">Transmembrane</keyword>
<sequence length="60" mass="7048">MKTKMFWIYNITFATSTGVIFGVKPWIFFEGFTIEHIILPLCISHVIASFIGYKKYVRDK</sequence>
<gene>
    <name evidence="2" type="ORF">J40TS1_32130</name>
</gene>
<feature type="transmembrane region" description="Helical" evidence="1">
    <location>
        <begin position="7"/>
        <end position="28"/>
    </location>
</feature>
<reference evidence="2" key="1">
    <citation type="submission" date="2021-03" db="EMBL/GenBank/DDBJ databases">
        <title>Antimicrobial resistance genes in bacteria isolated from Japanese honey, and their potential for conferring macrolide and lincosamide resistance in the American foulbrood pathogen Paenibacillus larvae.</title>
        <authorList>
            <person name="Okamoto M."/>
            <person name="Kumagai M."/>
            <person name="Kanamori H."/>
            <person name="Takamatsu D."/>
        </authorList>
    </citation>
    <scope>NUCLEOTIDE SEQUENCE</scope>
    <source>
        <strain evidence="2">J40TS1</strain>
    </source>
</reference>
<evidence type="ECO:0000313" key="3">
    <source>
        <dbReference type="Proteomes" id="UP000683139"/>
    </source>
</evidence>
<keyword evidence="1" id="KW-0472">Membrane</keyword>
<dbReference type="EMBL" id="BOSE01000006">
    <property type="protein sequence ID" value="GIP17571.1"/>
    <property type="molecule type" value="Genomic_DNA"/>
</dbReference>
<keyword evidence="3" id="KW-1185">Reference proteome</keyword>
<evidence type="ECO:0000313" key="2">
    <source>
        <dbReference type="EMBL" id="GIP17571.1"/>
    </source>
</evidence>
<dbReference type="Proteomes" id="UP000683139">
    <property type="component" value="Unassembled WGS sequence"/>
</dbReference>